<comment type="caution">
    <text evidence="2">The sequence shown here is derived from an EMBL/GenBank/DDBJ whole genome shotgun (WGS) entry which is preliminary data.</text>
</comment>
<evidence type="ECO:0000313" key="2">
    <source>
        <dbReference type="EMBL" id="MFH4983106.1"/>
    </source>
</evidence>
<organism evidence="2 3">
    <name type="scientific">Gnathostoma spinigerum</name>
    <dbReference type="NCBI Taxonomy" id="75299"/>
    <lineage>
        <taxon>Eukaryota</taxon>
        <taxon>Metazoa</taxon>
        <taxon>Ecdysozoa</taxon>
        <taxon>Nematoda</taxon>
        <taxon>Chromadorea</taxon>
        <taxon>Rhabditida</taxon>
        <taxon>Spirurina</taxon>
        <taxon>Gnathostomatomorpha</taxon>
        <taxon>Gnathostomatoidea</taxon>
        <taxon>Gnathostomatidae</taxon>
        <taxon>Gnathostoma</taxon>
    </lineage>
</organism>
<dbReference type="InterPro" id="IPR032817">
    <property type="entry name" value="Mon2_C"/>
</dbReference>
<accession>A0ABD6ETC8</accession>
<reference evidence="2 3" key="1">
    <citation type="submission" date="2024-08" db="EMBL/GenBank/DDBJ databases">
        <title>Gnathostoma spinigerum genome.</title>
        <authorList>
            <person name="Gonzalez-Bertolin B."/>
            <person name="Monzon S."/>
            <person name="Zaballos A."/>
            <person name="Jimenez P."/>
            <person name="Dekumyoy P."/>
            <person name="Varona S."/>
            <person name="Cuesta I."/>
            <person name="Sumanam S."/>
            <person name="Adisakwattana P."/>
            <person name="Gasser R.B."/>
            <person name="Hernandez-Gonzalez A."/>
            <person name="Young N.D."/>
            <person name="Perteguer M.J."/>
        </authorList>
    </citation>
    <scope>NUCLEOTIDE SEQUENCE [LARGE SCALE GENOMIC DNA]</scope>
    <source>
        <strain evidence="2">AL3</strain>
        <tissue evidence="2">Liver</tissue>
    </source>
</reference>
<evidence type="ECO:0000313" key="3">
    <source>
        <dbReference type="Proteomes" id="UP001608902"/>
    </source>
</evidence>
<proteinExistence type="predicted"/>
<dbReference type="AlphaFoldDB" id="A0ABD6ETC8"/>
<protein>
    <recommendedName>
        <fullName evidence="1">Mon2 C-terminal domain-containing protein</fullName>
    </recommendedName>
</protein>
<dbReference type="Pfam" id="PF16206">
    <property type="entry name" value="Mon2_C"/>
    <property type="match status" value="1"/>
</dbReference>
<dbReference type="EMBL" id="JBGFUD010011124">
    <property type="protein sequence ID" value="MFH4983106.1"/>
    <property type="molecule type" value="Genomic_DNA"/>
</dbReference>
<sequence length="197" mass="21721">MEQIIDLLNRGSITKLDPNDVMALDSYQQRTDLSRLCFDALLSMSQCEESSYSSSFDRSSTVPKSISANSSVSQPSKLASTSSSANLGCSAISSLLSRCKEVLAGFTRDEQGAGNLNLPYERIVEMLSILNAVSTLIEGLVRRPNALQTGYFRELVNLYPVLVDCIPSCRCDRQVEQALTATLKSYEMIMRLKLQSQ</sequence>
<name>A0ABD6ETC8_9BILA</name>
<gene>
    <name evidence="2" type="ORF">AB6A40_009815</name>
</gene>
<dbReference type="Proteomes" id="UP001608902">
    <property type="component" value="Unassembled WGS sequence"/>
</dbReference>
<feature type="domain" description="Mon2 C-terminal" evidence="1">
    <location>
        <begin position="2"/>
        <end position="190"/>
    </location>
</feature>
<evidence type="ECO:0000259" key="1">
    <source>
        <dbReference type="Pfam" id="PF16206"/>
    </source>
</evidence>
<keyword evidence="3" id="KW-1185">Reference proteome</keyword>